<evidence type="ECO:0000313" key="2">
    <source>
        <dbReference type="EMBL" id="CAG8704796.1"/>
    </source>
</evidence>
<keyword evidence="1" id="KW-1133">Transmembrane helix</keyword>
<dbReference type="OrthoDB" id="10062876at2759"/>
<name>A0A9N9HTM8_9GLOM</name>
<sequence>LCANIAYTNVPLSPLLNITGNDEPSEIIAGQFAFKVGGFNLARTLSFFVCLSAFGVLAANIFVGSR</sequence>
<proteinExistence type="predicted"/>
<organism evidence="2 3">
    <name type="scientific">Ambispora gerdemannii</name>
    <dbReference type="NCBI Taxonomy" id="144530"/>
    <lineage>
        <taxon>Eukaryota</taxon>
        <taxon>Fungi</taxon>
        <taxon>Fungi incertae sedis</taxon>
        <taxon>Mucoromycota</taxon>
        <taxon>Glomeromycotina</taxon>
        <taxon>Glomeromycetes</taxon>
        <taxon>Archaeosporales</taxon>
        <taxon>Ambisporaceae</taxon>
        <taxon>Ambispora</taxon>
    </lineage>
</organism>
<accession>A0A9N9HTM8</accession>
<dbReference type="Proteomes" id="UP000789831">
    <property type="component" value="Unassembled WGS sequence"/>
</dbReference>
<keyword evidence="3" id="KW-1185">Reference proteome</keyword>
<gene>
    <name evidence="2" type="ORF">AGERDE_LOCUS13683</name>
</gene>
<feature type="non-terminal residue" evidence="2">
    <location>
        <position position="1"/>
    </location>
</feature>
<comment type="caution">
    <text evidence="2">The sequence shown here is derived from an EMBL/GenBank/DDBJ whole genome shotgun (WGS) entry which is preliminary data.</text>
</comment>
<dbReference type="AlphaFoldDB" id="A0A9N9HTM8"/>
<feature type="non-terminal residue" evidence="2">
    <location>
        <position position="66"/>
    </location>
</feature>
<feature type="transmembrane region" description="Helical" evidence="1">
    <location>
        <begin position="45"/>
        <end position="63"/>
    </location>
</feature>
<evidence type="ECO:0000256" key="1">
    <source>
        <dbReference type="SAM" id="Phobius"/>
    </source>
</evidence>
<protein>
    <submittedName>
        <fullName evidence="2">11127_t:CDS:1</fullName>
    </submittedName>
</protein>
<keyword evidence="1" id="KW-0812">Transmembrane</keyword>
<keyword evidence="1" id="KW-0472">Membrane</keyword>
<evidence type="ECO:0000313" key="3">
    <source>
        <dbReference type="Proteomes" id="UP000789831"/>
    </source>
</evidence>
<dbReference type="EMBL" id="CAJVPL010019332">
    <property type="protein sequence ID" value="CAG8704796.1"/>
    <property type="molecule type" value="Genomic_DNA"/>
</dbReference>
<reference evidence="2" key="1">
    <citation type="submission" date="2021-06" db="EMBL/GenBank/DDBJ databases">
        <authorList>
            <person name="Kallberg Y."/>
            <person name="Tangrot J."/>
            <person name="Rosling A."/>
        </authorList>
    </citation>
    <scope>NUCLEOTIDE SEQUENCE</scope>
    <source>
        <strain evidence="2">MT106</strain>
    </source>
</reference>